<organism evidence="1">
    <name type="scientific">Ectopseudomonas mendocina (strain ymp)</name>
    <name type="common">Pseudomonas mendocina</name>
    <dbReference type="NCBI Taxonomy" id="399739"/>
    <lineage>
        <taxon>Bacteria</taxon>
        <taxon>Pseudomonadati</taxon>
        <taxon>Pseudomonadota</taxon>
        <taxon>Gammaproteobacteria</taxon>
        <taxon>Pseudomonadales</taxon>
        <taxon>Pseudomonadaceae</taxon>
        <taxon>Ectopseudomonas</taxon>
    </lineage>
</organism>
<dbReference type="eggNOG" id="COG3913">
    <property type="taxonomic scope" value="Bacteria"/>
</dbReference>
<sequence>MTVGFYGKLASRGDFIHRGLPSAFIESWDAWLATGIATSQQELGPAWLDAYLVSPLWRFALAPGLVSSGAVTGVMMPSVDRVGRYFPLTIACLLDADADLGSLLGGPDAWYEQAEALLLSTLEEGSECEAFEAAVAALGDPPCSRRRPRTPGFRQMHFGVASPAERLAVLAQLTCEGASLWWGRGSEHVAAGLLCCAGMPAAQAFSGLLLGADVSPAPSLAAQLQSESR</sequence>
<reference evidence="1" key="1">
    <citation type="submission" date="2007-04" db="EMBL/GenBank/DDBJ databases">
        <title>Complete sequence of Pseudomonas mendocina ymp.</title>
        <authorList>
            <consortium name="US DOE Joint Genome Institute"/>
            <person name="Copeland A."/>
            <person name="Lucas S."/>
            <person name="Lapidus A."/>
            <person name="Barry K."/>
            <person name="Glavina del Rio T."/>
            <person name="Dalin E."/>
            <person name="Tice H."/>
            <person name="Pitluck S."/>
            <person name="Kiss H."/>
            <person name="Brettin T."/>
            <person name="Detter J.C."/>
            <person name="Bruce D."/>
            <person name="Han C."/>
            <person name="Schmutz J."/>
            <person name="Larimer F."/>
            <person name="Land M."/>
            <person name="Hauser L."/>
            <person name="Kyrpides N."/>
            <person name="Mikhailova N."/>
            <person name="Hersman L."/>
            <person name="Dubois J."/>
            <person name="Maurice P."/>
            <person name="Richardson P."/>
        </authorList>
    </citation>
    <scope>NUCLEOTIDE SEQUENCE [LARGE SCALE GENOMIC DNA]</scope>
    <source>
        <strain evidence="1">Ymp</strain>
    </source>
</reference>
<evidence type="ECO:0000313" key="1">
    <source>
        <dbReference type="EMBL" id="ABP85073.1"/>
    </source>
</evidence>
<dbReference type="NCBIfam" id="TIGR03373">
    <property type="entry name" value="VI_minor_4"/>
    <property type="match status" value="1"/>
</dbReference>
<dbReference type="OrthoDB" id="9801841at2"/>
<dbReference type="InterPro" id="IPR038225">
    <property type="entry name" value="TagF_sf"/>
</dbReference>
<name>A4XUQ7_ECTM1</name>
<dbReference type="AlphaFoldDB" id="A4XUQ7"/>
<dbReference type="HOGENOM" id="CLU_084145_1_0_6"/>
<gene>
    <name evidence="1" type="ordered locus">Pmen_2315</name>
</gene>
<accession>A4XUQ7</accession>
<proteinExistence type="predicted"/>
<dbReference type="Gene3D" id="3.40.1730.10">
    <property type="entry name" value="pa0076 domain"/>
    <property type="match status" value="1"/>
</dbReference>
<dbReference type="EMBL" id="CP000680">
    <property type="protein sequence ID" value="ABP85073.1"/>
    <property type="molecule type" value="Genomic_DNA"/>
</dbReference>
<protein>
    <recommendedName>
        <fullName evidence="2">Type VI secretion system-associated protein TagF</fullName>
    </recommendedName>
</protein>
<dbReference type="PATRIC" id="fig|399739.8.peg.2337"/>
<dbReference type="InterPro" id="IPR017748">
    <property type="entry name" value="TagF"/>
</dbReference>
<dbReference type="KEGG" id="pmy:Pmen_2315"/>
<dbReference type="Pfam" id="PF09867">
    <property type="entry name" value="TagF_N"/>
    <property type="match status" value="1"/>
</dbReference>
<dbReference type="PIRSF" id="PIRSF029287">
    <property type="entry name" value="UCP029287"/>
    <property type="match status" value="1"/>
</dbReference>
<evidence type="ECO:0008006" key="2">
    <source>
        <dbReference type="Google" id="ProtNLM"/>
    </source>
</evidence>
<dbReference type="STRING" id="399739.Pmen_2315"/>